<evidence type="ECO:0000313" key="1">
    <source>
        <dbReference type="EMBL" id="KAK9169436.1"/>
    </source>
</evidence>
<protein>
    <submittedName>
        <fullName evidence="1">Uncharacterized protein</fullName>
    </submittedName>
</protein>
<evidence type="ECO:0000313" key="2">
    <source>
        <dbReference type="Proteomes" id="UP001420932"/>
    </source>
</evidence>
<dbReference type="Proteomes" id="UP001420932">
    <property type="component" value="Unassembled WGS sequence"/>
</dbReference>
<sequence length="127" mass="14525">MFLLSLQPFKKSILPLKFVQELNWLLQFSVQTDSFVDSGMSRKEKIGKSHSKSSRRNISLADGFPNPKALVNELHLNGFKAIWMLDPGLSTKGTQWLHRRVEVDGYEEYSEVEYNPVGCTGEYTVIE</sequence>
<accession>A0AAP0QB16</accession>
<dbReference type="EMBL" id="JBBNAF010000001">
    <property type="protein sequence ID" value="KAK9169436.1"/>
    <property type="molecule type" value="Genomic_DNA"/>
</dbReference>
<reference evidence="1 2" key="1">
    <citation type="submission" date="2024-01" db="EMBL/GenBank/DDBJ databases">
        <title>Genome assemblies of Stephania.</title>
        <authorList>
            <person name="Yang L."/>
        </authorList>
    </citation>
    <scope>NUCLEOTIDE SEQUENCE [LARGE SCALE GENOMIC DNA]</scope>
    <source>
        <strain evidence="1">YNDBR</strain>
        <tissue evidence="1">Leaf</tissue>
    </source>
</reference>
<dbReference type="AlphaFoldDB" id="A0AAP0QB16"/>
<keyword evidence="2" id="KW-1185">Reference proteome</keyword>
<proteinExistence type="predicted"/>
<organism evidence="1 2">
    <name type="scientific">Stephania yunnanensis</name>
    <dbReference type="NCBI Taxonomy" id="152371"/>
    <lineage>
        <taxon>Eukaryota</taxon>
        <taxon>Viridiplantae</taxon>
        <taxon>Streptophyta</taxon>
        <taxon>Embryophyta</taxon>
        <taxon>Tracheophyta</taxon>
        <taxon>Spermatophyta</taxon>
        <taxon>Magnoliopsida</taxon>
        <taxon>Ranunculales</taxon>
        <taxon>Menispermaceae</taxon>
        <taxon>Menispermoideae</taxon>
        <taxon>Cissampelideae</taxon>
        <taxon>Stephania</taxon>
    </lineage>
</organism>
<comment type="caution">
    <text evidence="1">The sequence shown here is derived from an EMBL/GenBank/DDBJ whole genome shotgun (WGS) entry which is preliminary data.</text>
</comment>
<gene>
    <name evidence="1" type="ORF">Syun_001576</name>
</gene>
<dbReference type="Gene3D" id="3.20.20.80">
    <property type="entry name" value="Glycosidases"/>
    <property type="match status" value="1"/>
</dbReference>
<name>A0AAP0QB16_9MAGN</name>